<organism evidence="4 5">
    <name type="scientific">Sphingomonas endophytica</name>
    <dbReference type="NCBI Taxonomy" id="869719"/>
    <lineage>
        <taxon>Bacteria</taxon>
        <taxon>Pseudomonadati</taxon>
        <taxon>Pseudomonadota</taxon>
        <taxon>Alphaproteobacteria</taxon>
        <taxon>Sphingomonadales</taxon>
        <taxon>Sphingomonadaceae</taxon>
        <taxon>Sphingomonas</taxon>
    </lineage>
</organism>
<keyword evidence="5" id="KW-1185">Reference proteome</keyword>
<reference evidence="4 5" key="1">
    <citation type="journal article" date="2016" name="Front. Microbiol.">
        <title>Genomic Resource of Rice Seed Associated Bacteria.</title>
        <authorList>
            <person name="Midha S."/>
            <person name="Bansal K."/>
            <person name="Sharma S."/>
            <person name="Kumar N."/>
            <person name="Patil P.P."/>
            <person name="Chaudhry V."/>
            <person name="Patil P.B."/>
        </authorList>
    </citation>
    <scope>NUCLEOTIDE SEQUENCE [LARGE SCALE GENOMIC DNA]</scope>
    <source>
        <strain evidence="4 5">NS334</strain>
    </source>
</reference>
<evidence type="ECO:0000256" key="2">
    <source>
        <dbReference type="SAM" id="SignalP"/>
    </source>
</evidence>
<evidence type="ECO:0000313" key="4">
    <source>
        <dbReference type="EMBL" id="KTT69486.1"/>
    </source>
</evidence>
<dbReference type="OrthoDB" id="9790048at2"/>
<proteinExistence type="predicted"/>
<name>A0A147HX82_9SPHN</name>
<dbReference type="EMBL" id="LDTB01000067">
    <property type="protein sequence ID" value="KTT69486.1"/>
    <property type="molecule type" value="Genomic_DNA"/>
</dbReference>
<dbReference type="Proteomes" id="UP000074310">
    <property type="component" value="Unassembled WGS sequence"/>
</dbReference>
<keyword evidence="1 2" id="KW-0732">Signal</keyword>
<dbReference type="PATRIC" id="fig|869719.3.peg.2981"/>
<gene>
    <name evidence="4" type="ORF">NS334_14500</name>
</gene>
<dbReference type="SUPFAM" id="SSF53850">
    <property type="entry name" value="Periplasmic binding protein-like II"/>
    <property type="match status" value="1"/>
</dbReference>
<dbReference type="PANTHER" id="PTHR30570">
    <property type="entry name" value="PERIPLASMIC PHOSPHATE BINDING COMPONENT OF PHOSPHATE ABC TRANSPORTER"/>
    <property type="match status" value="1"/>
</dbReference>
<dbReference type="Pfam" id="PF12849">
    <property type="entry name" value="PBP_like_2"/>
    <property type="match status" value="1"/>
</dbReference>
<dbReference type="AlphaFoldDB" id="A0A147HX82"/>
<dbReference type="Gene3D" id="3.40.190.10">
    <property type="entry name" value="Periplasmic binding protein-like II"/>
    <property type="match status" value="2"/>
</dbReference>
<evidence type="ECO:0000256" key="1">
    <source>
        <dbReference type="ARBA" id="ARBA00022729"/>
    </source>
</evidence>
<dbReference type="PROSITE" id="PS51257">
    <property type="entry name" value="PROKAR_LIPOPROTEIN"/>
    <property type="match status" value="1"/>
</dbReference>
<dbReference type="PANTHER" id="PTHR30570:SF1">
    <property type="entry name" value="PHOSPHATE-BINDING PROTEIN PSTS"/>
    <property type="match status" value="1"/>
</dbReference>
<evidence type="ECO:0000313" key="5">
    <source>
        <dbReference type="Proteomes" id="UP000074310"/>
    </source>
</evidence>
<feature type="signal peptide" evidence="2">
    <location>
        <begin position="1"/>
        <end position="21"/>
    </location>
</feature>
<evidence type="ECO:0000259" key="3">
    <source>
        <dbReference type="Pfam" id="PF12849"/>
    </source>
</evidence>
<sequence>MSRFVQALAAMLPLACAGGLAACVDQAAGGGTGSRDQITAVGSSTVYPFTTIVAEQYLANNPQARPPVVESTGTGAGFKLFCAGIGAAHPDIEDASRRMRRREYDACAQRGVAAIMEVQIGIDGIAFAEARDGPGMALTPADIYRALAAAPLGRRNAARLWRDVNPALPAIPIQVYGPPATSGTRDALAELIMAKGCEAIEPDTVALHDRDLNAFAARCQRIREDGAYIDAGENDNLIVQKLRGNPDALGIFGYGYLEENSDVVRGVALNGVTPTYATIAGGTYPGARPLFIYVKKAHVHAIPGLRAFLRQYAALWGADGPLVKRGLIAAPLAVQRRSSAIIANEVALDPRELP</sequence>
<feature type="domain" description="PBP" evidence="3">
    <location>
        <begin position="31"/>
        <end position="309"/>
    </location>
</feature>
<comment type="caution">
    <text evidence="4">The sequence shown here is derived from an EMBL/GenBank/DDBJ whole genome shotgun (WGS) entry which is preliminary data.</text>
</comment>
<dbReference type="RefSeq" id="WP_058756667.1">
    <property type="nucleotide sequence ID" value="NZ_LDTB01000067.1"/>
</dbReference>
<dbReference type="InterPro" id="IPR024370">
    <property type="entry name" value="PBP_domain"/>
</dbReference>
<accession>A0A147HX82</accession>
<dbReference type="InterPro" id="IPR050811">
    <property type="entry name" value="Phosphate_ABC_transporter"/>
</dbReference>
<feature type="chain" id="PRO_5007548080" evidence="2">
    <location>
        <begin position="22"/>
        <end position="354"/>
    </location>
</feature>
<protein>
    <submittedName>
        <fullName evidence="4">Phosphate ABC transporter substrate-binding protein</fullName>
    </submittedName>
</protein>